<dbReference type="PROSITE" id="PS00455">
    <property type="entry name" value="AMP_BINDING"/>
    <property type="match status" value="1"/>
</dbReference>
<feature type="domain" description="Carrier" evidence="19">
    <location>
        <begin position="859"/>
        <end position="937"/>
    </location>
</feature>
<evidence type="ECO:0000256" key="9">
    <source>
        <dbReference type="ARBA" id="ARBA00022605"/>
    </source>
</evidence>
<dbReference type="CDD" id="cd05235">
    <property type="entry name" value="SDR_e1"/>
    <property type="match status" value="1"/>
</dbReference>
<dbReference type="UniPathway" id="UPA00033">
    <property type="reaction ID" value="UER00032"/>
</dbReference>
<sequence length="1430" mass="155865">MDPGKISQGALDWWAHQLQDQTISPLTRDYPEATSGNVPKRPIEAVESLSAPASTTNALKALSSLGSVTTIVQTALIILVSRLTGDEDISIGTNASLNAPSFVLKACVTASESFSQLAKRVEELCTAAADRIVPLDAIQKRLQRPILFRFAALNSDIDGAAARGGAETTDFLLTYYCSPTGGLRLTARYNQRLVSSNRIACVLAQLTKLLENAAVDSNAPVGGIPFTTAEEQAFIPDPTSDLEWSSFRGAIHDIFAANAEAHPDRTCVVETKSEDTPERKFTYQQIHEASNILAHHLVQSGLERGDVVMIYSYRGVDLVVAVMGTLKAGGTFSVLDPAYPPDRQIIYLDVSRPRALVIIDKATQDAGELSEKVRGFINDNLELKTEVPALRLQDDGLLEGGEVNGEDVFQAVRASRARSPGVVVGPDSTPTLSFTSGSEGKPKGVRGRHFSLAFYFDWMAKTFNLSERDKFTMLSGIAHDPIQRDMFTPLFLGAQLLVPSKNDIQNELLAEWMREHGATVTHLTPAMGQILVGGATARFESLHHAFFVGDILIKRDCRSLQNLAPNVRIVNMYGTTETQRAVSYYEIPSRNERDGFLDGMKDVIPAGRGMYNVQMLVVNRFDRTKMCAVGEIGEIYVRASGLAEEYLGTPELTAKKFVNNWFPGHERGLALDKARFEEKYKNEPWAKYYLGARDRLYRSGDLGRYTPTGDVECSGRADDQVKIRGFRIELGEIDTHLSQHPLVRENVTLVSRDKFEEQTLVSYIVPQMNAWTQFLSEKGVEDVPDDGTLFGRVERFRVLQKEVQEYLRTKLPAYAVPSVIVPMKAMPLNPNGKIDKPKLPSPDMGMLSARTRRKSSILHQLTEGELALAHIWAKLVPGLIPKTVKPSDSFFEIGGESMKAQQLAYQVRRTLGVNLAISKIYNRHTLKEMAAVIDNLRAADSLEGGDVVDTNGAETNGVKAAEEYGDDAPKLAKLLPASFPTASARVPPAPVVFLTGATGFLGSYVLKDLLDRQNPQVQKVIALVRAKDEATAISRVKTTCQAYGVWESSWESRIQCVVGSLGPPHFGLPDSQWQQIVSEADVLIHNGAQVHWINTYATLKAPNVMGTIEAMKLAAEGKPKLFTFVSSTSVLDHEHFVREAERIIAAGGEGVSEDDDLAGSRTGLGTGYGQSKWVAEYLCREAGRRGLRGCIVRPGYVLGDSHTGVTNTDDFLIRMLKGCVQLGTRPNINNTVNMVPVDHVARTVVACAFHPPKVASTGGAVKAAAAAARGGGGGGGGVSVAQITAHPRLRFNQYLATLQTYGYEAKLTDYVPWASSLEHYVSSHEDFALMPLFTFVANDLPGDTRAPELDDTNAERALYEDAKWTGEDVSAGAGVTKREVGLYLAYLVEIGFLPRPGGKGGAGVKTLPQVKVGEEQREAMKRVGGRGGLA</sequence>
<dbReference type="eggNOG" id="KOG1178">
    <property type="taxonomic scope" value="Eukaryota"/>
</dbReference>
<dbReference type="InterPro" id="IPR014397">
    <property type="entry name" value="Lys2"/>
</dbReference>
<evidence type="ECO:0000256" key="4">
    <source>
        <dbReference type="ARBA" id="ARBA00006432"/>
    </source>
</evidence>
<dbReference type="InterPro" id="IPR010071">
    <property type="entry name" value="AA_adenyl_dom"/>
</dbReference>
<evidence type="ECO:0000256" key="7">
    <source>
        <dbReference type="ARBA" id="ARBA00022450"/>
    </source>
</evidence>
<dbReference type="Pfam" id="PF00501">
    <property type="entry name" value="AMP-binding"/>
    <property type="match status" value="1"/>
</dbReference>
<dbReference type="NCBIfam" id="TIGR01733">
    <property type="entry name" value="AA-adenyl-dom"/>
    <property type="match status" value="1"/>
</dbReference>
<name>A0A1C1C689_9EURO</name>
<dbReference type="Gene3D" id="3.40.50.12780">
    <property type="entry name" value="N-terminal domain of ligase-like"/>
    <property type="match status" value="1"/>
</dbReference>
<evidence type="ECO:0000313" key="20">
    <source>
        <dbReference type="EMBL" id="OCT44063.1"/>
    </source>
</evidence>
<evidence type="ECO:0000256" key="16">
    <source>
        <dbReference type="ARBA" id="ARBA00048414"/>
    </source>
</evidence>
<dbReference type="InterPro" id="IPR020845">
    <property type="entry name" value="AMP-binding_CS"/>
</dbReference>
<evidence type="ECO:0000256" key="5">
    <source>
        <dbReference type="ARBA" id="ARBA00012913"/>
    </source>
</evidence>
<comment type="catalytic activity">
    <reaction evidence="15">
        <text>(S)-2-amino-6-oxohexanoate + AMP + diphosphate + NADP(+) = L-2-aminoadipate + ATP + NADPH + H(+)</text>
        <dbReference type="Rhea" id="RHEA:46936"/>
        <dbReference type="ChEBI" id="CHEBI:15378"/>
        <dbReference type="ChEBI" id="CHEBI:30616"/>
        <dbReference type="ChEBI" id="CHEBI:33019"/>
        <dbReference type="ChEBI" id="CHEBI:57783"/>
        <dbReference type="ChEBI" id="CHEBI:58321"/>
        <dbReference type="ChEBI" id="CHEBI:58349"/>
        <dbReference type="ChEBI" id="CHEBI:58672"/>
        <dbReference type="ChEBI" id="CHEBI:456215"/>
        <dbReference type="EC" id="1.2.1.95"/>
    </reaction>
</comment>
<dbReference type="Proteomes" id="UP000094526">
    <property type="component" value="Unassembled WGS sequence"/>
</dbReference>
<keyword evidence="12" id="KW-0457">Lysine biosynthesis</keyword>
<dbReference type="GO" id="GO:0019878">
    <property type="term" value="P:lysine biosynthetic process via aminoadipic acid"/>
    <property type="evidence" value="ECO:0007669"/>
    <property type="project" value="UniProtKB-UniPathway"/>
</dbReference>
<dbReference type="InterPro" id="IPR042099">
    <property type="entry name" value="ANL_N_sf"/>
</dbReference>
<evidence type="ECO:0000256" key="18">
    <source>
        <dbReference type="SAM" id="MobiDB-lite"/>
    </source>
</evidence>
<comment type="caution">
    <text evidence="20">The sequence shown here is derived from an EMBL/GenBank/DDBJ whole genome shotgun (WGS) entry which is preliminary data.</text>
</comment>
<gene>
    <name evidence="20" type="primary">lys2</name>
    <name evidence="20" type="ORF">CLCR_00546</name>
</gene>
<evidence type="ECO:0000259" key="19">
    <source>
        <dbReference type="PROSITE" id="PS50075"/>
    </source>
</evidence>
<comment type="cofactor">
    <cofactor evidence="1">
        <name>pantetheine 4'-phosphate</name>
        <dbReference type="ChEBI" id="CHEBI:47942"/>
    </cofactor>
</comment>
<dbReference type="EC" id="1.2.1.95" evidence="5"/>
<dbReference type="SUPFAM" id="SSF56801">
    <property type="entry name" value="Acetyl-CoA synthetase-like"/>
    <property type="match status" value="1"/>
</dbReference>
<organism evidence="20 21">
    <name type="scientific">Cladophialophora carrionii</name>
    <dbReference type="NCBI Taxonomy" id="86049"/>
    <lineage>
        <taxon>Eukaryota</taxon>
        <taxon>Fungi</taxon>
        <taxon>Dikarya</taxon>
        <taxon>Ascomycota</taxon>
        <taxon>Pezizomycotina</taxon>
        <taxon>Eurotiomycetes</taxon>
        <taxon>Chaetothyriomycetidae</taxon>
        <taxon>Chaetothyriales</taxon>
        <taxon>Herpotrichiellaceae</taxon>
        <taxon>Cladophialophora</taxon>
    </lineage>
</organism>
<keyword evidence="9" id="KW-0028">Amino-acid biosynthesis</keyword>
<feature type="compositionally biased region" description="Polar residues" evidence="18">
    <location>
        <begin position="428"/>
        <end position="438"/>
    </location>
</feature>
<evidence type="ECO:0000256" key="13">
    <source>
        <dbReference type="ARBA" id="ARBA00031335"/>
    </source>
</evidence>
<dbReference type="InterPro" id="IPR013120">
    <property type="entry name" value="FAR_NAD-bd"/>
</dbReference>
<dbReference type="PANTHER" id="PTHR44845:SF1">
    <property type="entry name" value="L-2-AMINOADIPATE REDUCTASE"/>
    <property type="match status" value="1"/>
</dbReference>
<dbReference type="STRING" id="86049.A0A1C1C689"/>
<dbReference type="Gene3D" id="1.10.1200.10">
    <property type="entry name" value="ACP-like"/>
    <property type="match status" value="1"/>
</dbReference>
<dbReference type="InterPro" id="IPR010080">
    <property type="entry name" value="Thioester_reductase-like_dom"/>
</dbReference>
<dbReference type="GO" id="GO:0004043">
    <property type="term" value="F:L-aminoadipate-semialdehyde dehydrogenase [NAD(P)+] activity"/>
    <property type="evidence" value="ECO:0007669"/>
    <property type="project" value="UniProtKB-EC"/>
</dbReference>
<dbReference type="SUPFAM" id="SSF52777">
    <property type="entry name" value="CoA-dependent acyltransferases"/>
    <property type="match status" value="1"/>
</dbReference>
<evidence type="ECO:0000313" key="21">
    <source>
        <dbReference type="Proteomes" id="UP000094526"/>
    </source>
</evidence>
<evidence type="ECO:0000256" key="8">
    <source>
        <dbReference type="ARBA" id="ARBA00022553"/>
    </source>
</evidence>
<proteinExistence type="inferred from homology"/>
<dbReference type="PROSITE" id="PS50075">
    <property type="entry name" value="CARRIER"/>
    <property type="match status" value="1"/>
</dbReference>
<dbReference type="OrthoDB" id="329835at2759"/>
<dbReference type="PANTHER" id="PTHR44845">
    <property type="entry name" value="CARRIER DOMAIN-CONTAINING PROTEIN"/>
    <property type="match status" value="1"/>
</dbReference>
<protein>
    <recommendedName>
        <fullName evidence="14">Alpha-aminoadipate reductase</fullName>
        <ecNumber evidence="6">1.2.1.31</ecNumber>
        <ecNumber evidence="5">1.2.1.95</ecNumber>
    </recommendedName>
    <alternativeName>
        <fullName evidence="13">L-aminoadipate-semialdehyde dehydrogenase</fullName>
    </alternativeName>
</protein>
<dbReference type="SUPFAM" id="SSF47336">
    <property type="entry name" value="ACP-like"/>
    <property type="match status" value="1"/>
</dbReference>
<evidence type="ECO:0000256" key="10">
    <source>
        <dbReference type="ARBA" id="ARBA00022857"/>
    </source>
</evidence>
<evidence type="ECO:0000256" key="1">
    <source>
        <dbReference type="ARBA" id="ARBA00001957"/>
    </source>
</evidence>
<dbReference type="EC" id="1.2.1.31" evidence="6"/>
<reference evidence="21" key="1">
    <citation type="submission" date="2015-07" db="EMBL/GenBank/DDBJ databases">
        <authorList>
            <person name="Teixeira M.M."/>
            <person name="Souza R.C."/>
            <person name="Almeida L.G."/>
            <person name="Vicente V.A."/>
            <person name="de Hoog S."/>
            <person name="Bocca A.L."/>
            <person name="de Almeida S.R."/>
            <person name="Vasconcelos A.T."/>
            <person name="Felipe M.S."/>
        </authorList>
    </citation>
    <scope>NUCLEOTIDE SEQUENCE [LARGE SCALE GENOMIC DNA]</scope>
    <source>
        <strain evidence="21">KSF</strain>
    </source>
</reference>
<keyword evidence="10" id="KW-0521">NADP</keyword>
<dbReference type="SUPFAM" id="SSF51735">
    <property type="entry name" value="NAD(P)-binding Rossmann-fold domains"/>
    <property type="match status" value="1"/>
</dbReference>
<dbReference type="PIRSF" id="PIRSF001617">
    <property type="entry name" value="Alpha-AR"/>
    <property type="match status" value="1"/>
</dbReference>
<dbReference type="InterPro" id="IPR036736">
    <property type="entry name" value="ACP-like_sf"/>
</dbReference>
<comment type="similarity">
    <text evidence="4">Belongs to the ATP-dependent AMP-binding enzyme family.</text>
</comment>
<dbReference type="Pfam" id="PF00550">
    <property type="entry name" value="PP-binding"/>
    <property type="match status" value="1"/>
</dbReference>
<dbReference type="InterPro" id="IPR045851">
    <property type="entry name" value="AMP-bd_C_sf"/>
</dbReference>
<keyword evidence="8" id="KW-0597">Phosphoprotein</keyword>
<dbReference type="InterPro" id="IPR036291">
    <property type="entry name" value="NAD(P)-bd_dom_sf"/>
</dbReference>
<dbReference type="Gene3D" id="3.40.50.720">
    <property type="entry name" value="NAD(P)-binding Rossmann-like Domain"/>
    <property type="match status" value="1"/>
</dbReference>
<dbReference type="Pfam" id="PF07993">
    <property type="entry name" value="NAD_binding_4"/>
    <property type="match status" value="1"/>
</dbReference>
<dbReference type="InterPro" id="IPR009081">
    <property type="entry name" value="PP-bd_ACP"/>
</dbReference>
<dbReference type="VEuPathDB" id="FungiDB:CLCR_00546"/>
<dbReference type="EMBL" id="LGRB01000021">
    <property type="protein sequence ID" value="OCT44063.1"/>
    <property type="molecule type" value="Genomic_DNA"/>
</dbReference>
<evidence type="ECO:0000256" key="15">
    <source>
        <dbReference type="ARBA" id="ARBA00048260"/>
    </source>
</evidence>
<dbReference type="NCBIfam" id="TIGR03443">
    <property type="entry name" value="alpha_am_amid"/>
    <property type="match status" value="1"/>
</dbReference>
<comment type="function">
    <text evidence="2">Catalyzes the activation of alpha-aminoadipate by ATP-dependent adenylation and the reduction of activated alpha-aminoadipate by NADPH. The activated alpha-aminoadipate is bound to the phosphopantheinyl group of the enzyme itself before it is reduced to (S)-2-amino-6-oxohexanoate.</text>
</comment>
<keyword evidence="7" id="KW-0596">Phosphopantetheine</keyword>
<keyword evidence="21" id="KW-1185">Reference proteome</keyword>
<evidence type="ECO:0000256" key="17">
    <source>
        <dbReference type="ARBA" id="ARBA00049537"/>
    </source>
</evidence>
<evidence type="ECO:0000256" key="2">
    <source>
        <dbReference type="ARBA" id="ARBA00003499"/>
    </source>
</evidence>
<evidence type="ECO:0000256" key="6">
    <source>
        <dbReference type="ARBA" id="ARBA00013073"/>
    </source>
</evidence>
<dbReference type="Gene3D" id="3.30.300.30">
    <property type="match status" value="1"/>
</dbReference>
<comment type="catalytic activity">
    <reaction evidence="17">
        <text>(S)-2-amino-6-oxohexanoate + NADP(+) + H2O = L-2-aminoadipate + NADPH + 2 H(+)</text>
        <dbReference type="Rhea" id="RHEA:12304"/>
        <dbReference type="ChEBI" id="CHEBI:15377"/>
        <dbReference type="ChEBI" id="CHEBI:15378"/>
        <dbReference type="ChEBI" id="CHEBI:57783"/>
        <dbReference type="ChEBI" id="CHEBI:58321"/>
        <dbReference type="ChEBI" id="CHEBI:58349"/>
        <dbReference type="ChEBI" id="CHEBI:58672"/>
        <dbReference type="EC" id="1.2.1.31"/>
    </reaction>
</comment>
<feature type="region of interest" description="Disordered" evidence="18">
    <location>
        <begin position="420"/>
        <end position="441"/>
    </location>
</feature>
<evidence type="ECO:0000256" key="3">
    <source>
        <dbReference type="ARBA" id="ARBA00004827"/>
    </source>
</evidence>
<comment type="catalytic activity">
    <reaction evidence="16">
        <text>(S)-2-amino-6-oxohexanoate + NAD(+) + H2O = L-2-aminoadipate + NADH + 2 H(+)</text>
        <dbReference type="Rhea" id="RHEA:12308"/>
        <dbReference type="ChEBI" id="CHEBI:15377"/>
        <dbReference type="ChEBI" id="CHEBI:15378"/>
        <dbReference type="ChEBI" id="CHEBI:57540"/>
        <dbReference type="ChEBI" id="CHEBI:57945"/>
        <dbReference type="ChEBI" id="CHEBI:58321"/>
        <dbReference type="ChEBI" id="CHEBI:58672"/>
        <dbReference type="EC" id="1.2.1.31"/>
    </reaction>
</comment>
<comment type="pathway">
    <text evidence="3">Amino-acid biosynthesis; L-lysine biosynthesis via AAA pathway; L-lysine from L-alpha-aminoadipate (fungal route): step 1/3.</text>
</comment>
<dbReference type="VEuPathDB" id="FungiDB:G647_01002"/>
<dbReference type="AlphaFoldDB" id="A0A1C1C689"/>
<evidence type="ECO:0000256" key="12">
    <source>
        <dbReference type="ARBA" id="ARBA00023154"/>
    </source>
</evidence>
<dbReference type="InterPro" id="IPR000873">
    <property type="entry name" value="AMP-dep_synth/lig_dom"/>
</dbReference>
<evidence type="ECO:0000256" key="11">
    <source>
        <dbReference type="ARBA" id="ARBA00023002"/>
    </source>
</evidence>
<dbReference type="Gene3D" id="3.30.559.30">
    <property type="entry name" value="Nonribosomal peptide synthetase, condensation domain"/>
    <property type="match status" value="1"/>
</dbReference>
<dbReference type="NCBIfam" id="TIGR01746">
    <property type="entry name" value="Thioester-redct"/>
    <property type="match status" value="1"/>
</dbReference>
<keyword evidence="11" id="KW-0560">Oxidoreductase</keyword>
<accession>A0A1C1C689</accession>
<evidence type="ECO:0000256" key="14">
    <source>
        <dbReference type="ARBA" id="ARBA00032195"/>
    </source>
</evidence>